<proteinExistence type="predicted"/>
<dbReference type="AlphaFoldDB" id="A0A6J4J048"/>
<protein>
    <submittedName>
        <fullName evidence="2">Flagellin protein FlaA</fullName>
    </submittedName>
</protein>
<evidence type="ECO:0000313" key="2">
    <source>
        <dbReference type="EMBL" id="CAA9266864.1"/>
    </source>
</evidence>
<accession>A0A6J4J048</accession>
<organism evidence="2">
    <name type="scientific">uncultured Blastococcus sp</name>
    <dbReference type="NCBI Taxonomy" id="217144"/>
    <lineage>
        <taxon>Bacteria</taxon>
        <taxon>Bacillati</taxon>
        <taxon>Actinomycetota</taxon>
        <taxon>Actinomycetes</taxon>
        <taxon>Geodermatophilales</taxon>
        <taxon>Geodermatophilaceae</taxon>
        <taxon>Blastococcus</taxon>
        <taxon>environmental samples</taxon>
    </lineage>
</organism>
<feature type="compositionally biased region" description="Basic residues" evidence="1">
    <location>
        <begin position="17"/>
        <end position="26"/>
    </location>
</feature>
<dbReference type="EMBL" id="CADCTI010000242">
    <property type="protein sequence ID" value="CAA9266864.1"/>
    <property type="molecule type" value="Genomic_DNA"/>
</dbReference>
<reference evidence="2" key="1">
    <citation type="submission" date="2020-02" db="EMBL/GenBank/DDBJ databases">
        <authorList>
            <person name="Meier V. D."/>
        </authorList>
    </citation>
    <scope>NUCLEOTIDE SEQUENCE</scope>
    <source>
        <strain evidence="2">AVDCRST_MAG57</strain>
    </source>
</reference>
<evidence type="ECO:0000256" key="1">
    <source>
        <dbReference type="SAM" id="MobiDB-lite"/>
    </source>
</evidence>
<feature type="non-terminal residue" evidence="2">
    <location>
        <position position="33"/>
    </location>
</feature>
<sequence>WSSSPGTRSSPRPAPRCSRRPTRPRRVSCPCSA</sequence>
<feature type="region of interest" description="Disordered" evidence="1">
    <location>
        <begin position="1"/>
        <end position="33"/>
    </location>
</feature>
<gene>
    <name evidence="2" type="ORF">AVDCRST_MAG57-2898</name>
</gene>
<feature type="non-terminal residue" evidence="2">
    <location>
        <position position="1"/>
    </location>
</feature>
<keyword evidence="2" id="KW-0966">Cell projection</keyword>
<keyword evidence="2" id="KW-0282">Flagellum</keyword>
<feature type="compositionally biased region" description="Low complexity" evidence="1">
    <location>
        <begin position="1"/>
        <end position="11"/>
    </location>
</feature>
<name>A0A6J4J048_9ACTN</name>
<keyword evidence="2" id="KW-0969">Cilium</keyword>